<reference evidence="1" key="1">
    <citation type="submission" date="2021-01" db="EMBL/GenBank/DDBJ databases">
        <title>Marivirga sp. nov., isolated from intertidal surface sediments.</title>
        <authorList>
            <person name="Zhang M."/>
        </authorList>
    </citation>
    <scope>NUCLEOTIDE SEQUENCE</scope>
    <source>
        <strain evidence="1">SM1354</strain>
    </source>
</reference>
<protein>
    <recommendedName>
        <fullName evidence="3">Lipoprotein</fullName>
    </recommendedName>
</protein>
<evidence type="ECO:0000313" key="1">
    <source>
        <dbReference type="EMBL" id="MBL0764731.1"/>
    </source>
</evidence>
<name>A0A937ADK5_9BACT</name>
<dbReference type="EMBL" id="JAERQG010000001">
    <property type="protein sequence ID" value="MBL0764731.1"/>
    <property type="molecule type" value="Genomic_DNA"/>
</dbReference>
<dbReference type="AlphaFoldDB" id="A0A937ADK5"/>
<evidence type="ECO:0000313" key="2">
    <source>
        <dbReference type="Proteomes" id="UP000642920"/>
    </source>
</evidence>
<proteinExistence type="predicted"/>
<organism evidence="1 2">
    <name type="scientific">Marivirga atlantica</name>
    <dbReference type="NCBI Taxonomy" id="1548457"/>
    <lineage>
        <taxon>Bacteria</taxon>
        <taxon>Pseudomonadati</taxon>
        <taxon>Bacteroidota</taxon>
        <taxon>Cytophagia</taxon>
        <taxon>Cytophagales</taxon>
        <taxon>Marivirgaceae</taxon>
        <taxon>Marivirga</taxon>
    </lineage>
</organism>
<comment type="caution">
    <text evidence="1">The sequence shown here is derived from an EMBL/GenBank/DDBJ whole genome shotgun (WGS) entry which is preliminary data.</text>
</comment>
<gene>
    <name evidence="1" type="ORF">JKP34_05680</name>
</gene>
<keyword evidence="2" id="KW-1185">Reference proteome</keyword>
<dbReference type="RefSeq" id="WP_201918576.1">
    <property type="nucleotide sequence ID" value="NZ_JAERQG010000001.1"/>
</dbReference>
<evidence type="ECO:0008006" key="3">
    <source>
        <dbReference type="Google" id="ProtNLM"/>
    </source>
</evidence>
<sequence>MTKTYLLALLVFLSIIACSTKKDEDKALVTESKVEVINLDNRDSYTMEYVKQLDSIHQNLLDPSKSKEQYDAVLKAWQDYHTGLGEILNKSELTSDDTAETTLKIFHRIYFKADGQVKTHLFKVLSPELSDSIKNQFTNKIATFDSDFDMPLERINDYAQCGKAAYLIN</sequence>
<dbReference type="Proteomes" id="UP000642920">
    <property type="component" value="Unassembled WGS sequence"/>
</dbReference>
<accession>A0A937ADK5</accession>
<dbReference type="PROSITE" id="PS51257">
    <property type="entry name" value="PROKAR_LIPOPROTEIN"/>
    <property type="match status" value="1"/>
</dbReference>